<dbReference type="EMBL" id="CARXXK010000005">
    <property type="protein sequence ID" value="CAI6368176.1"/>
    <property type="molecule type" value="Genomic_DNA"/>
</dbReference>
<keyword evidence="4" id="KW-1185">Reference proteome</keyword>
<evidence type="ECO:0000313" key="3">
    <source>
        <dbReference type="EMBL" id="CAI6368176.1"/>
    </source>
</evidence>
<dbReference type="GO" id="GO:0003677">
    <property type="term" value="F:DNA binding"/>
    <property type="evidence" value="ECO:0007669"/>
    <property type="project" value="InterPro"/>
</dbReference>
<name>A0AAV0XJ84_9HEMI</name>
<dbReference type="InterPro" id="IPR009057">
    <property type="entry name" value="Homeodomain-like_sf"/>
</dbReference>
<organism evidence="3 4">
    <name type="scientific">Macrosiphum euphorbiae</name>
    <name type="common">potato aphid</name>
    <dbReference type="NCBI Taxonomy" id="13131"/>
    <lineage>
        <taxon>Eukaryota</taxon>
        <taxon>Metazoa</taxon>
        <taxon>Ecdysozoa</taxon>
        <taxon>Arthropoda</taxon>
        <taxon>Hexapoda</taxon>
        <taxon>Insecta</taxon>
        <taxon>Pterygota</taxon>
        <taxon>Neoptera</taxon>
        <taxon>Paraneoptera</taxon>
        <taxon>Hemiptera</taxon>
        <taxon>Sternorrhyncha</taxon>
        <taxon>Aphidomorpha</taxon>
        <taxon>Aphidoidea</taxon>
        <taxon>Aphididae</taxon>
        <taxon>Macrosiphini</taxon>
        <taxon>Macrosiphum</taxon>
    </lineage>
</organism>
<dbReference type="AlphaFoldDB" id="A0AAV0XJ84"/>
<dbReference type="Pfam" id="PF05225">
    <property type="entry name" value="HTH_psq"/>
    <property type="match status" value="1"/>
</dbReference>
<dbReference type="GO" id="GO:0005634">
    <property type="term" value="C:nucleus"/>
    <property type="evidence" value="ECO:0007669"/>
    <property type="project" value="UniProtKB-SubCell"/>
</dbReference>
<dbReference type="SUPFAM" id="SSF46689">
    <property type="entry name" value="Homeodomain-like"/>
    <property type="match status" value="1"/>
</dbReference>
<dbReference type="Proteomes" id="UP001160148">
    <property type="component" value="Unassembled WGS sequence"/>
</dbReference>
<feature type="domain" description="HTH psq-type" evidence="2">
    <location>
        <begin position="21"/>
        <end position="56"/>
    </location>
</feature>
<comment type="subcellular location">
    <subcellularLocation>
        <location evidence="1">Nucleus</location>
    </subcellularLocation>
</comment>
<sequence>MPRVYISDPRRKQYRKRNDCDLNTAADEVKNGISLRKAAENHNVSYSTLQKWVKTDGKRKKIGGQTVLDEDMEKMIVERLVKCAEWGYSIYTMDLRMKV</sequence>
<gene>
    <name evidence="3" type="ORF">MEUPH1_LOCUS22565</name>
</gene>
<evidence type="ECO:0000256" key="1">
    <source>
        <dbReference type="ARBA" id="ARBA00004123"/>
    </source>
</evidence>
<accession>A0AAV0XJ84</accession>
<protein>
    <recommendedName>
        <fullName evidence="2">HTH psq-type domain-containing protein</fullName>
    </recommendedName>
</protein>
<evidence type="ECO:0000259" key="2">
    <source>
        <dbReference type="Pfam" id="PF05225"/>
    </source>
</evidence>
<dbReference type="InterPro" id="IPR007889">
    <property type="entry name" value="HTH_Psq"/>
</dbReference>
<evidence type="ECO:0000313" key="4">
    <source>
        <dbReference type="Proteomes" id="UP001160148"/>
    </source>
</evidence>
<reference evidence="3 4" key="1">
    <citation type="submission" date="2023-01" db="EMBL/GenBank/DDBJ databases">
        <authorList>
            <person name="Whitehead M."/>
        </authorList>
    </citation>
    <scope>NUCLEOTIDE SEQUENCE [LARGE SCALE GENOMIC DNA]</scope>
</reference>
<dbReference type="Gene3D" id="1.10.10.60">
    <property type="entry name" value="Homeodomain-like"/>
    <property type="match status" value="1"/>
</dbReference>
<comment type="caution">
    <text evidence="3">The sequence shown here is derived from an EMBL/GenBank/DDBJ whole genome shotgun (WGS) entry which is preliminary data.</text>
</comment>
<proteinExistence type="predicted"/>